<comment type="caution">
    <text evidence="1">The sequence shown here is derived from an EMBL/GenBank/DDBJ whole genome shotgun (WGS) entry which is preliminary data.</text>
</comment>
<dbReference type="AlphaFoldDB" id="A0A917BGG8"/>
<evidence type="ECO:0000313" key="2">
    <source>
        <dbReference type="Proteomes" id="UP000598775"/>
    </source>
</evidence>
<accession>A0A917BGG8</accession>
<sequence length="67" mass="7680">MTDGLGRPKRRGRKVTAKNIAKELFDAGLQGEALYTAMWEWHDLTGLETRDMFTHYQQLQKRTGPSA</sequence>
<evidence type="ECO:0000313" key="1">
    <source>
        <dbReference type="EMBL" id="GGF41771.1"/>
    </source>
</evidence>
<dbReference type="Proteomes" id="UP000598775">
    <property type="component" value="Unassembled WGS sequence"/>
</dbReference>
<protein>
    <submittedName>
        <fullName evidence="1">Uncharacterized protein</fullName>
    </submittedName>
</protein>
<gene>
    <name evidence="1" type="ORF">GCM10011399_38080</name>
</gene>
<organism evidence="1 2">
    <name type="scientific">Subtercola lobariae</name>
    <dbReference type="NCBI Taxonomy" id="1588641"/>
    <lineage>
        <taxon>Bacteria</taxon>
        <taxon>Bacillati</taxon>
        <taxon>Actinomycetota</taxon>
        <taxon>Actinomycetes</taxon>
        <taxon>Micrococcales</taxon>
        <taxon>Microbacteriaceae</taxon>
        <taxon>Subtercola</taxon>
    </lineage>
</organism>
<proteinExistence type="predicted"/>
<reference evidence="1 2" key="1">
    <citation type="journal article" date="2014" name="Int. J. Syst. Evol. Microbiol.">
        <title>Complete genome sequence of Corynebacterium casei LMG S-19264T (=DSM 44701T), isolated from a smear-ripened cheese.</title>
        <authorList>
            <consortium name="US DOE Joint Genome Institute (JGI-PGF)"/>
            <person name="Walter F."/>
            <person name="Albersmeier A."/>
            <person name="Kalinowski J."/>
            <person name="Ruckert C."/>
        </authorList>
    </citation>
    <scope>NUCLEOTIDE SEQUENCE [LARGE SCALE GENOMIC DNA]</scope>
    <source>
        <strain evidence="1 2">CGMCC 1.12976</strain>
    </source>
</reference>
<keyword evidence="2" id="KW-1185">Reference proteome</keyword>
<name>A0A917BGG8_9MICO</name>
<dbReference type="EMBL" id="BMGP01000010">
    <property type="protein sequence ID" value="GGF41771.1"/>
    <property type="molecule type" value="Genomic_DNA"/>
</dbReference>